<protein>
    <submittedName>
        <fullName evidence="7">Polygalacturonase inhibitor</fullName>
    </submittedName>
</protein>
<dbReference type="EMBL" id="QPKB01000003">
    <property type="protein sequence ID" value="RWR79912.1"/>
    <property type="molecule type" value="Genomic_DNA"/>
</dbReference>
<keyword evidence="5" id="KW-0325">Glycoprotein</keyword>
<comment type="subcellular location">
    <subcellularLocation>
        <location evidence="1">Cell envelope</location>
    </subcellularLocation>
</comment>
<evidence type="ECO:0000313" key="7">
    <source>
        <dbReference type="EMBL" id="RWR79912.1"/>
    </source>
</evidence>
<evidence type="ECO:0000313" key="8">
    <source>
        <dbReference type="Proteomes" id="UP000283530"/>
    </source>
</evidence>
<dbReference type="FunFam" id="3.80.10.10:FF:000041">
    <property type="entry name" value="LRR receptor-like serine/threonine-protein kinase ERECTA"/>
    <property type="match status" value="1"/>
</dbReference>
<comment type="caution">
    <text evidence="7">The sequence shown here is derived from an EMBL/GenBank/DDBJ whole genome shotgun (WGS) entry which is preliminary data.</text>
</comment>
<evidence type="ECO:0000256" key="5">
    <source>
        <dbReference type="ARBA" id="ARBA00023180"/>
    </source>
</evidence>
<dbReference type="Pfam" id="PF13855">
    <property type="entry name" value="LRR_8"/>
    <property type="match status" value="1"/>
</dbReference>
<dbReference type="STRING" id="337451.A0A443NMZ0"/>
<organism evidence="7 8">
    <name type="scientific">Cinnamomum micranthum f. kanehirae</name>
    <dbReference type="NCBI Taxonomy" id="337451"/>
    <lineage>
        <taxon>Eukaryota</taxon>
        <taxon>Viridiplantae</taxon>
        <taxon>Streptophyta</taxon>
        <taxon>Embryophyta</taxon>
        <taxon>Tracheophyta</taxon>
        <taxon>Spermatophyta</taxon>
        <taxon>Magnoliopsida</taxon>
        <taxon>Magnoliidae</taxon>
        <taxon>Laurales</taxon>
        <taxon>Lauraceae</taxon>
        <taxon>Cinnamomum</taxon>
    </lineage>
</organism>
<keyword evidence="2" id="KW-0433">Leucine-rich repeat</keyword>
<dbReference type="Pfam" id="PF13516">
    <property type="entry name" value="LRR_6"/>
    <property type="match status" value="1"/>
</dbReference>
<proteinExistence type="predicted"/>
<keyword evidence="4" id="KW-0677">Repeat</keyword>
<dbReference type="SUPFAM" id="SSF52058">
    <property type="entry name" value="L domain-like"/>
    <property type="match status" value="1"/>
</dbReference>
<name>A0A443NMZ0_9MAGN</name>
<dbReference type="PANTHER" id="PTHR48059:SF4">
    <property type="entry name" value="POLYGALACTURONASE INHIBITOR 1-RELATED"/>
    <property type="match status" value="1"/>
</dbReference>
<keyword evidence="8" id="KW-1185">Reference proteome</keyword>
<evidence type="ECO:0000256" key="4">
    <source>
        <dbReference type="ARBA" id="ARBA00022737"/>
    </source>
</evidence>
<accession>A0A443NMZ0</accession>
<evidence type="ECO:0000256" key="6">
    <source>
        <dbReference type="SAM" id="MobiDB-lite"/>
    </source>
</evidence>
<evidence type="ECO:0000256" key="3">
    <source>
        <dbReference type="ARBA" id="ARBA00022729"/>
    </source>
</evidence>
<dbReference type="InterPro" id="IPR001611">
    <property type="entry name" value="Leu-rich_rpt"/>
</dbReference>
<keyword evidence="3" id="KW-0732">Signal</keyword>
<dbReference type="Proteomes" id="UP000283530">
    <property type="component" value="Unassembled WGS sequence"/>
</dbReference>
<reference evidence="7 8" key="1">
    <citation type="journal article" date="2019" name="Nat. Plants">
        <title>Stout camphor tree genome fills gaps in understanding of flowering plant genome evolution.</title>
        <authorList>
            <person name="Chaw S.M."/>
            <person name="Liu Y.C."/>
            <person name="Wu Y.W."/>
            <person name="Wang H.Y."/>
            <person name="Lin C.I."/>
            <person name="Wu C.S."/>
            <person name="Ke H.M."/>
            <person name="Chang L.Y."/>
            <person name="Hsu C.Y."/>
            <person name="Yang H.T."/>
            <person name="Sudianto E."/>
            <person name="Hsu M.H."/>
            <person name="Wu K.P."/>
            <person name="Wang L.N."/>
            <person name="Leebens-Mack J.H."/>
            <person name="Tsai I.J."/>
        </authorList>
    </citation>
    <scope>NUCLEOTIDE SEQUENCE [LARGE SCALE GENOMIC DNA]</scope>
    <source>
        <strain evidence="8">cv. Chaw 1501</strain>
        <tissue evidence="7">Young leaves</tissue>
    </source>
</reference>
<gene>
    <name evidence="7" type="ORF">CKAN_00851500</name>
</gene>
<dbReference type="InterPro" id="IPR051848">
    <property type="entry name" value="PGIP"/>
</dbReference>
<feature type="region of interest" description="Disordered" evidence="6">
    <location>
        <begin position="1"/>
        <end position="20"/>
    </location>
</feature>
<dbReference type="PANTHER" id="PTHR48059">
    <property type="entry name" value="POLYGALACTURONASE INHIBITOR 1"/>
    <property type="match status" value="1"/>
</dbReference>
<feature type="compositionally biased region" description="Basic residues" evidence="6">
    <location>
        <begin position="7"/>
        <end position="16"/>
    </location>
</feature>
<evidence type="ECO:0000256" key="2">
    <source>
        <dbReference type="ARBA" id="ARBA00022614"/>
    </source>
</evidence>
<dbReference type="InterPro" id="IPR032675">
    <property type="entry name" value="LRR_dom_sf"/>
</dbReference>
<dbReference type="AlphaFoldDB" id="A0A443NMZ0"/>
<evidence type="ECO:0000256" key="1">
    <source>
        <dbReference type="ARBA" id="ARBA00004196"/>
    </source>
</evidence>
<sequence length="176" mass="19996">MQWDHKPQHRPHHLRRRDSSEIQPYVDGRLHLKTLIFHKLSNLTGHIQPAIAKLKNLTVIRLSWTNLSGPVPDFLTTLPNLDYLDLSFNDLTGYIPPSLTKLTKLNTLHLDHNRPICSIPEAYGRFKGSIPDLYLSHNWLTDKILKSLGDMNFSVINLLQCGIQLGSGCPLPIPVL</sequence>
<dbReference type="Gene3D" id="3.80.10.10">
    <property type="entry name" value="Ribonuclease Inhibitor"/>
    <property type="match status" value="1"/>
</dbReference>
<dbReference type="OrthoDB" id="676979at2759"/>